<dbReference type="EMBL" id="JAKWBL010000005">
    <property type="protein sequence ID" value="MCH5600943.1"/>
    <property type="molecule type" value="Genomic_DNA"/>
</dbReference>
<dbReference type="RefSeq" id="WP_240833463.1">
    <property type="nucleotide sequence ID" value="NZ_JAKWBL010000005.1"/>
</dbReference>
<reference evidence="1 2" key="1">
    <citation type="submission" date="2022-02" db="EMBL/GenBank/DDBJ databases">
        <authorList>
            <person name="Min J."/>
        </authorList>
    </citation>
    <scope>NUCLEOTIDE SEQUENCE [LARGE SCALE GENOMIC DNA]</scope>
    <source>
        <strain evidence="1 2">GR10-1</strain>
    </source>
</reference>
<name>A0ABS9SRC7_9BACT</name>
<keyword evidence="2" id="KW-1185">Reference proteome</keyword>
<evidence type="ECO:0000313" key="2">
    <source>
        <dbReference type="Proteomes" id="UP001202248"/>
    </source>
</evidence>
<accession>A0ABS9SRC7</accession>
<evidence type="ECO:0000313" key="1">
    <source>
        <dbReference type="EMBL" id="MCH5600943.1"/>
    </source>
</evidence>
<proteinExistence type="predicted"/>
<sequence>MNERRGITPYLSIKLAKQFNTANDYFMILQGYEVKKVSDKLEKRLGFSLVQKSAVLGHRYL</sequence>
<organism evidence="1 2">
    <name type="scientific">Niabella ginsengisoli</name>
    <dbReference type="NCBI Taxonomy" id="522298"/>
    <lineage>
        <taxon>Bacteria</taxon>
        <taxon>Pseudomonadati</taxon>
        <taxon>Bacteroidota</taxon>
        <taxon>Chitinophagia</taxon>
        <taxon>Chitinophagales</taxon>
        <taxon>Chitinophagaceae</taxon>
        <taxon>Niabella</taxon>
    </lineage>
</organism>
<comment type="caution">
    <text evidence="1">The sequence shown here is derived from an EMBL/GenBank/DDBJ whole genome shotgun (WGS) entry which is preliminary data.</text>
</comment>
<evidence type="ECO:0008006" key="3">
    <source>
        <dbReference type="Google" id="ProtNLM"/>
    </source>
</evidence>
<dbReference type="Proteomes" id="UP001202248">
    <property type="component" value="Unassembled WGS sequence"/>
</dbReference>
<gene>
    <name evidence="1" type="ORF">MKP09_25030</name>
</gene>
<protein>
    <recommendedName>
        <fullName evidence="3">XRE family transcriptional regulator</fullName>
    </recommendedName>
</protein>